<dbReference type="InterPro" id="IPR036388">
    <property type="entry name" value="WH-like_DNA-bd_sf"/>
</dbReference>
<dbReference type="InterPro" id="IPR036390">
    <property type="entry name" value="WH_DNA-bd_sf"/>
</dbReference>
<dbReference type="GeneID" id="96303362"/>
<reference evidence="3" key="1">
    <citation type="submission" date="2016-10" db="EMBL/GenBank/DDBJ databases">
        <authorList>
            <person name="Varghese N."/>
            <person name="Submissions S."/>
        </authorList>
    </citation>
    <scope>NUCLEOTIDE SEQUENCE [LARGE SCALE GENOMIC DNA]</scope>
    <source>
        <strain evidence="3">CGMCC 4.2126</strain>
    </source>
</reference>
<dbReference type="Pfam" id="PF09339">
    <property type="entry name" value="HTH_IclR"/>
    <property type="match status" value="1"/>
</dbReference>
<proteinExistence type="predicted"/>
<sequence>MNERPDVQALSGVDTDVYEAVSGLAVQGRRATVAEVAHATDLPEETVRRSLDGLTEAGWLKAAGTAYVLGPHGWGLEY</sequence>
<dbReference type="GO" id="GO:0006355">
    <property type="term" value="P:regulation of DNA-templated transcription"/>
    <property type="evidence" value="ECO:0007669"/>
    <property type="project" value="InterPro"/>
</dbReference>
<accession>A0A1I4EEA6</accession>
<name>A0A1I4EEA6_9ACTN</name>
<dbReference type="EMBL" id="FOQY01000049">
    <property type="protein sequence ID" value="SFL04114.1"/>
    <property type="molecule type" value="Genomic_DNA"/>
</dbReference>
<dbReference type="GO" id="GO:0003677">
    <property type="term" value="F:DNA binding"/>
    <property type="evidence" value="ECO:0007669"/>
    <property type="project" value="InterPro"/>
</dbReference>
<evidence type="ECO:0000313" key="3">
    <source>
        <dbReference type="Proteomes" id="UP000199111"/>
    </source>
</evidence>
<dbReference type="SUPFAM" id="SSF46785">
    <property type="entry name" value="Winged helix' DNA-binding domain"/>
    <property type="match status" value="1"/>
</dbReference>
<feature type="domain" description="HTH iclR-type" evidence="1">
    <location>
        <begin position="25"/>
        <end position="61"/>
    </location>
</feature>
<keyword evidence="3" id="KW-1185">Reference proteome</keyword>
<dbReference type="AlphaFoldDB" id="A0A1I4EEA6"/>
<dbReference type="Proteomes" id="UP000199111">
    <property type="component" value="Unassembled WGS sequence"/>
</dbReference>
<organism evidence="2 3">
    <name type="scientific">Streptosporangium canum</name>
    <dbReference type="NCBI Taxonomy" id="324952"/>
    <lineage>
        <taxon>Bacteria</taxon>
        <taxon>Bacillati</taxon>
        <taxon>Actinomycetota</taxon>
        <taxon>Actinomycetes</taxon>
        <taxon>Streptosporangiales</taxon>
        <taxon>Streptosporangiaceae</taxon>
        <taxon>Streptosporangium</taxon>
    </lineage>
</organism>
<gene>
    <name evidence="2" type="ORF">SAMN05216275_14942</name>
</gene>
<dbReference type="Gene3D" id="1.10.10.10">
    <property type="entry name" value="Winged helix-like DNA-binding domain superfamily/Winged helix DNA-binding domain"/>
    <property type="match status" value="1"/>
</dbReference>
<dbReference type="InterPro" id="IPR005471">
    <property type="entry name" value="Tscrpt_reg_IclR_N"/>
</dbReference>
<evidence type="ECO:0000259" key="1">
    <source>
        <dbReference type="Pfam" id="PF09339"/>
    </source>
</evidence>
<protein>
    <submittedName>
        <fullName evidence="2">IclR helix-turn-helix domain-containing protein</fullName>
    </submittedName>
</protein>
<evidence type="ECO:0000313" key="2">
    <source>
        <dbReference type="EMBL" id="SFL04114.1"/>
    </source>
</evidence>
<dbReference type="RefSeq" id="WP_093891870.1">
    <property type="nucleotide sequence ID" value="NZ_FOQY01000049.1"/>
</dbReference>